<dbReference type="EMBL" id="MT143219">
    <property type="protein sequence ID" value="QJA94292.1"/>
    <property type="molecule type" value="Genomic_DNA"/>
</dbReference>
<evidence type="ECO:0000313" key="2">
    <source>
        <dbReference type="EMBL" id="QJA94292.1"/>
    </source>
</evidence>
<name>A0A6M3LKY6_9ZZZZ</name>
<accession>A0A6M3LKY6</accession>
<protein>
    <submittedName>
        <fullName evidence="2">Uncharacterized protein</fullName>
    </submittedName>
</protein>
<reference evidence="2" key="1">
    <citation type="submission" date="2020-03" db="EMBL/GenBank/DDBJ databases">
        <title>The deep terrestrial virosphere.</title>
        <authorList>
            <person name="Holmfeldt K."/>
            <person name="Nilsson E."/>
            <person name="Simone D."/>
            <person name="Lopez-Fernandez M."/>
            <person name="Wu X."/>
            <person name="de Brujin I."/>
            <person name="Lundin D."/>
            <person name="Andersson A."/>
            <person name="Bertilsson S."/>
            <person name="Dopson M."/>
        </authorList>
    </citation>
    <scope>NUCLEOTIDE SEQUENCE</scope>
    <source>
        <strain evidence="2">MM415B03904</strain>
    </source>
</reference>
<dbReference type="AlphaFoldDB" id="A0A6M3LKY6"/>
<organism evidence="2">
    <name type="scientific">viral metagenome</name>
    <dbReference type="NCBI Taxonomy" id="1070528"/>
    <lineage>
        <taxon>unclassified sequences</taxon>
        <taxon>metagenomes</taxon>
        <taxon>organismal metagenomes</taxon>
    </lineage>
</organism>
<gene>
    <name evidence="2" type="ORF">MM415B03904_0010</name>
</gene>
<proteinExistence type="predicted"/>
<sequence>MLLNRALFCEVCGEQLRINSVFVYCVNEECSMYEKKGKLPDGILDGGYQKDRSPNSNEGGR</sequence>
<evidence type="ECO:0000256" key="1">
    <source>
        <dbReference type="SAM" id="MobiDB-lite"/>
    </source>
</evidence>
<feature type="region of interest" description="Disordered" evidence="1">
    <location>
        <begin position="40"/>
        <end position="61"/>
    </location>
</feature>